<evidence type="ECO:0000256" key="1">
    <source>
        <dbReference type="SAM" id="MobiDB-lite"/>
    </source>
</evidence>
<reference evidence="2 3" key="1">
    <citation type="submission" date="2016-01" db="EMBL/GenBank/DDBJ databases">
        <title>Draft sequences of Acinetobacter baumannii isolates from wounded military personnel.</title>
        <authorList>
            <person name="Arivett B.A."/>
            <person name="Fiester S.E."/>
            <person name="Ream D.C."/>
            <person name="Actis L.A."/>
        </authorList>
    </citation>
    <scope>NUCLEOTIDE SEQUENCE [LARGE SCALE GENOMIC DNA]</scope>
    <source>
        <strain evidence="2 3">AB2828</strain>
    </source>
</reference>
<evidence type="ECO:0000313" key="2">
    <source>
        <dbReference type="EMBL" id="KZA06335.1"/>
    </source>
</evidence>
<protein>
    <submittedName>
        <fullName evidence="2">Uncharacterized protein</fullName>
    </submittedName>
</protein>
<organism evidence="2 3">
    <name type="scientific">Acinetobacter baumannii</name>
    <dbReference type="NCBI Taxonomy" id="470"/>
    <lineage>
        <taxon>Bacteria</taxon>
        <taxon>Pseudomonadati</taxon>
        <taxon>Pseudomonadota</taxon>
        <taxon>Gammaproteobacteria</taxon>
        <taxon>Moraxellales</taxon>
        <taxon>Moraxellaceae</taxon>
        <taxon>Acinetobacter</taxon>
        <taxon>Acinetobacter calcoaceticus/baumannii complex</taxon>
    </lineage>
</organism>
<sequence length="209" mass="21658">MLHEGFCLSGRVPRADVVIARQDQAGGAGLIPVTRPERVAVVRALRHLAPDEIEPLRLDAVKVHLALVIGDVDTPGDRVAVLRDGAAVFDDWAGEVPPGVGIRCVVGVARGRARYAALAARGLSPHPIDRAPSVGVCPASGPVVDSDLNDGVVRELGGVIDHHRAEWAVDGVGAAAHRRGAPRLGGHPVTGPRHLGAVPDGVADVNNET</sequence>
<name>A0AAJ0VM99_ACIBA</name>
<accession>A0AAJ0VM99</accession>
<proteinExistence type="predicted"/>
<comment type="caution">
    <text evidence="2">The sequence shown here is derived from an EMBL/GenBank/DDBJ whole genome shotgun (WGS) entry which is preliminary data.</text>
</comment>
<dbReference type="EMBL" id="LRDT01000101">
    <property type="protein sequence ID" value="KZA06335.1"/>
    <property type="molecule type" value="Genomic_DNA"/>
</dbReference>
<evidence type="ECO:0000313" key="3">
    <source>
        <dbReference type="Proteomes" id="UP000076296"/>
    </source>
</evidence>
<gene>
    <name evidence="2" type="ORF">LV35_04260</name>
</gene>
<feature type="region of interest" description="Disordered" evidence="1">
    <location>
        <begin position="178"/>
        <end position="209"/>
    </location>
</feature>
<dbReference type="AlphaFoldDB" id="A0AAJ0VM99"/>
<dbReference type="Proteomes" id="UP000076296">
    <property type="component" value="Unassembled WGS sequence"/>
</dbReference>